<keyword evidence="2" id="KW-1185">Reference proteome</keyword>
<dbReference type="InterPro" id="IPR045607">
    <property type="entry name" value="DUF6452"/>
</dbReference>
<comment type="caution">
    <text evidence="1">The sequence shown here is derived from an EMBL/GenBank/DDBJ whole genome shotgun (WGS) entry which is preliminary data.</text>
</comment>
<dbReference type="EMBL" id="BAABCS010000003">
    <property type="protein sequence ID" value="GAA4041625.1"/>
    <property type="molecule type" value="Genomic_DNA"/>
</dbReference>
<dbReference type="Pfam" id="PF20050">
    <property type="entry name" value="DUF6452"/>
    <property type="match status" value="1"/>
</dbReference>
<reference evidence="2" key="1">
    <citation type="journal article" date="2019" name="Int. J. Syst. Evol. Microbiol.">
        <title>The Global Catalogue of Microorganisms (GCM) 10K type strain sequencing project: providing services to taxonomists for standard genome sequencing and annotation.</title>
        <authorList>
            <consortium name="The Broad Institute Genomics Platform"/>
            <consortium name="The Broad Institute Genome Sequencing Center for Infectious Disease"/>
            <person name="Wu L."/>
            <person name="Ma J."/>
        </authorList>
    </citation>
    <scope>NUCLEOTIDE SEQUENCE [LARGE SCALE GENOMIC DNA]</scope>
    <source>
        <strain evidence="2">JCM 17068</strain>
    </source>
</reference>
<dbReference type="Proteomes" id="UP001500426">
    <property type="component" value="Unassembled WGS sequence"/>
</dbReference>
<dbReference type="RefSeq" id="WP_345089583.1">
    <property type="nucleotide sequence ID" value="NZ_BAABCS010000003.1"/>
</dbReference>
<gene>
    <name evidence="1" type="ORF">GCM10022388_02850</name>
</gene>
<proteinExistence type="predicted"/>
<evidence type="ECO:0000313" key="1">
    <source>
        <dbReference type="EMBL" id="GAA4041625.1"/>
    </source>
</evidence>
<accession>A0ABP7UEK8</accession>
<dbReference type="PROSITE" id="PS51257">
    <property type="entry name" value="PROKAR_LIPOPROTEIN"/>
    <property type="match status" value="1"/>
</dbReference>
<protein>
    <submittedName>
        <fullName evidence="1">DUF6452 family protein</fullName>
    </submittedName>
</protein>
<evidence type="ECO:0000313" key="2">
    <source>
        <dbReference type="Proteomes" id="UP001500426"/>
    </source>
</evidence>
<name>A0ABP7UEK8_9FLAO</name>
<organism evidence="1 2">
    <name type="scientific">Flavobacterium chungnamense</name>
    <dbReference type="NCBI Taxonomy" id="706182"/>
    <lineage>
        <taxon>Bacteria</taxon>
        <taxon>Pseudomonadati</taxon>
        <taxon>Bacteroidota</taxon>
        <taxon>Flavobacteriia</taxon>
        <taxon>Flavobacteriales</taxon>
        <taxon>Flavobacteriaceae</taxon>
        <taxon>Flavobacterium</taxon>
    </lineage>
</organism>
<sequence>MKKIFLLLFVFSLLGCEKDDICDENTSTTPRLVIEFYDFNASTETLKSVTNLGVIAPSFTEGIGFTGVNKIQVPLKTTEDTTTLRFIQNGSDSDATNDNEDILQFNYSRNEVYISRACGFKTLFTLNPTSPIVPTEPFSSASSWIKNIVIIKANLENENEVHVKIFF</sequence>